<keyword evidence="6" id="KW-0175">Coiled coil</keyword>
<dbReference type="GO" id="GO:0015031">
    <property type="term" value="P:protein transport"/>
    <property type="evidence" value="ECO:0007669"/>
    <property type="project" value="UniProtKB-KW"/>
</dbReference>
<comment type="similarity">
    <text evidence="2">Belongs to the VPS54 family.</text>
</comment>
<dbReference type="GO" id="GO:0019905">
    <property type="term" value="F:syntaxin binding"/>
    <property type="evidence" value="ECO:0007669"/>
    <property type="project" value="TreeGrafter"/>
</dbReference>
<organism evidence="8">
    <name type="scientific">Trichuris suis</name>
    <name type="common">pig whipworm</name>
    <dbReference type="NCBI Taxonomy" id="68888"/>
    <lineage>
        <taxon>Eukaryota</taxon>
        <taxon>Metazoa</taxon>
        <taxon>Ecdysozoa</taxon>
        <taxon>Nematoda</taxon>
        <taxon>Enoplea</taxon>
        <taxon>Dorylaimia</taxon>
        <taxon>Trichinellida</taxon>
        <taxon>Trichuridae</taxon>
        <taxon>Trichuris</taxon>
    </lineage>
</organism>
<evidence type="ECO:0000259" key="7">
    <source>
        <dbReference type="Pfam" id="PF10475"/>
    </source>
</evidence>
<dbReference type="GO" id="GO:0005829">
    <property type="term" value="C:cytosol"/>
    <property type="evidence" value="ECO:0007669"/>
    <property type="project" value="GOC"/>
</dbReference>
<evidence type="ECO:0000256" key="3">
    <source>
        <dbReference type="ARBA" id="ARBA00022448"/>
    </source>
</evidence>
<dbReference type="Proteomes" id="UP000030758">
    <property type="component" value="Unassembled WGS sequence"/>
</dbReference>
<proteinExistence type="inferred from homology"/>
<dbReference type="InterPro" id="IPR019515">
    <property type="entry name" value="VPS54_N"/>
</dbReference>
<dbReference type="AlphaFoldDB" id="A0A085NQ35"/>
<dbReference type="InterPro" id="IPR039745">
    <property type="entry name" value="Vps54"/>
</dbReference>
<dbReference type="GO" id="GO:0006896">
    <property type="term" value="P:Golgi to vacuole transport"/>
    <property type="evidence" value="ECO:0007669"/>
    <property type="project" value="TreeGrafter"/>
</dbReference>
<accession>A0A085NQ35</accession>
<dbReference type="PANTHER" id="PTHR12965:SF0">
    <property type="entry name" value="VACUOLAR PROTEIN SORTING-ASSOCIATED PROTEIN 54"/>
    <property type="match status" value="1"/>
</dbReference>
<keyword evidence="5" id="KW-0333">Golgi apparatus</keyword>
<evidence type="ECO:0000256" key="4">
    <source>
        <dbReference type="ARBA" id="ARBA00022927"/>
    </source>
</evidence>
<evidence type="ECO:0000256" key="2">
    <source>
        <dbReference type="ARBA" id="ARBA00009150"/>
    </source>
</evidence>
<name>A0A085NQ35_9BILA</name>
<reference evidence="8" key="1">
    <citation type="journal article" date="2014" name="Nat. Genet.">
        <title>Genome and transcriptome of the porcine whipworm Trichuris suis.</title>
        <authorList>
            <person name="Jex A.R."/>
            <person name="Nejsum P."/>
            <person name="Schwarz E.M."/>
            <person name="Hu L."/>
            <person name="Young N.D."/>
            <person name="Hall R.S."/>
            <person name="Korhonen P.K."/>
            <person name="Liao S."/>
            <person name="Thamsborg S."/>
            <person name="Xia J."/>
            <person name="Xu P."/>
            <person name="Wang S."/>
            <person name="Scheerlinck J.P."/>
            <person name="Hofmann A."/>
            <person name="Sternberg P.W."/>
            <person name="Wang J."/>
            <person name="Gasser R.B."/>
        </authorList>
    </citation>
    <scope>NUCLEOTIDE SEQUENCE [LARGE SCALE GENOMIC DNA]</scope>
    <source>
        <strain evidence="8">DCEP-RM93F</strain>
    </source>
</reference>
<dbReference type="PANTHER" id="PTHR12965">
    <property type="entry name" value="VACUOLAR PROTEIN SORTING 54"/>
    <property type="match status" value="1"/>
</dbReference>
<evidence type="ECO:0000313" key="8">
    <source>
        <dbReference type="EMBL" id="KFD71581.1"/>
    </source>
</evidence>
<evidence type="ECO:0000256" key="5">
    <source>
        <dbReference type="ARBA" id="ARBA00023034"/>
    </source>
</evidence>
<dbReference type="EMBL" id="KL367481">
    <property type="protein sequence ID" value="KFD71581.1"/>
    <property type="molecule type" value="Genomic_DNA"/>
</dbReference>
<comment type="subcellular location">
    <subcellularLocation>
        <location evidence="1">Golgi apparatus</location>
        <location evidence="1">trans-Golgi network</location>
    </subcellularLocation>
</comment>
<keyword evidence="3" id="KW-0813">Transport</keyword>
<evidence type="ECO:0000256" key="1">
    <source>
        <dbReference type="ARBA" id="ARBA00004601"/>
    </source>
</evidence>
<dbReference type="GO" id="GO:0000938">
    <property type="term" value="C:GARP complex"/>
    <property type="evidence" value="ECO:0007669"/>
    <property type="project" value="InterPro"/>
</dbReference>
<protein>
    <recommendedName>
        <fullName evidence="7">Vacuolar protein sorting-associated protein 54 N-terminal domain-containing protein</fullName>
    </recommendedName>
</protein>
<keyword evidence="4" id="KW-0653">Protein transport</keyword>
<feature type="domain" description="Vacuolar protein sorting-associated protein 54 N-terminal" evidence="7">
    <location>
        <begin position="292"/>
        <end position="499"/>
    </location>
</feature>
<dbReference type="Pfam" id="PF10475">
    <property type="entry name" value="Vps54_N"/>
    <property type="match status" value="1"/>
</dbReference>
<dbReference type="GO" id="GO:0042147">
    <property type="term" value="P:retrograde transport, endosome to Golgi"/>
    <property type="evidence" value="ECO:0007669"/>
    <property type="project" value="InterPro"/>
</dbReference>
<gene>
    <name evidence="8" type="ORF">M514_05292</name>
</gene>
<sequence length="505" mass="57796">MSSALPALVSEHSCQLCPGRISFQSAVEFIEHLRSSHCKREGGSFICRYGPYSTCSALPVEGVSDEDYEEHVKKVHLAVVPTDGGESCLLNNFPNKSLQPSIVQDSTQCWSMCRSTQNLSAVLNDPRRDRSMACNFFVRHWGESFVDSAEIPPLYHVRNVSWKTFENYITRVAMRHRRHLKDQRRQLRTSLALAPTSSESYCTAESVYMLDIPKVGRQYSLLNQTCSFKIFFSPSFSLEDPSCFEALNRLVKLSPERLSDFQADSTLSKAPVDWSSFSKLRKSQRANVMLQEQLGHYLDRVEIEIANNLATKSQAFFQLMTFHDELQKQIDRASSATKMLREQMHDISALLSDRWLKLISLQNRKARIVELSKRLDLISTVVQIHSTVQSLLNSSDYMAALELVSTTKAVLNEDLKGIVCFRHMHAELIEMENLITHILKDALLRFFRTEFQSAVFDEASLEFDQYELISIVTGLLRQKQFRFCDSIKDEVLALLKPLVRQVLIQ</sequence>
<evidence type="ECO:0000256" key="6">
    <source>
        <dbReference type="ARBA" id="ARBA00023054"/>
    </source>
</evidence>